<dbReference type="InterPro" id="IPR053376">
    <property type="entry name" value="Serine_acetyltransferase"/>
</dbReference>
<evidence type="ECO:0000256" key="3">
    <source>
        <dbReference type="ARBA" id="ARBA00018522"/>
    </source>
</evidence>
<dbReference type="SMART" id="SM00971">
    <property type="entry name" value="SATase_N"/>
    <property type="match status" value="1"/>
</dbReference>
<protein>
    <recommendedName>
        <fullName evidence="3">Serine acetyltransferase</fullName>
        <ecNumber evidence="2">2.3.1.30</ecNumber>
    </recommendedName>
</protein>
<dbReference type="CDD" id="cd03354">
    <property type="entry name" value="LbH_SAT"/>
    <property type="match status" value="1"/>
</dbReference>
<comment type="similarity">
    <text evidence="1">Belongs to the transferase hexapeptide repeat family.</text>
</comment>
<dbReference type="InterPro" id="IPR045304">
    <property type="entry name" value="LbH_SAT"/>
</dbReference>
<dbReference type="EMBL" id="LIAV01000039">
    <property type="protein sequence ID" value="KRO40977.1"/>
    <property type="molecule type" value="Genomic_DNA"/>
</dbReference>
<evidence type="ECO:0000256" key="1">
    <source>
        <dbReference type="ARBA" id="ARBA00007274"/>
    </source>
</evidence>
<dbReference type="NCBIfam" id="NF041874">
    <property type="entry name" value="EPS_EpsC"/>
    <property type="match status" value="1"/>
</dbReference>
<accession>A0A0R2PT01</accession>
<dbReference type="GO" id="GO:0006535">
    <property type="term" value="P:cysteine biosynthetic process from serine"/>
    <property type="evidence" value="ECO:0007669"/>
    <property type="project" value="InterPro"/>
</dbReference>
<evidence type="ECO:0000313" key="9">
    <source>
        <dbReference type="EMBL" id="KRO40977.1"/>
    </source>
</evidence>
<comment type="catalytic activity">
    <reaction evidence="7">
        <text>L-serine + acetyl-CoA = O-acetyl-L-serine + CoA</text>
        <dbReference type="Rhea" id="RHEA:24560"/>
        <dbReference type="ChEBI" id="CHEBI:33384"/>
        <dbReference type="ChEBI" id="CHEBI:57287"/>
        <dbReference type="ChEBI" id="CHEBI:57288"/>
        <dbReference type="ChEBI" id="CHEBI:58340"/>
        <dbReference type="EC" id="2.3.1.30"/>
    </reaction>
</comment>
<dbReference type="InterPro" id="IPR011004">
    <property type="entry name" value="Trimer_LpxA-like_sf"/>
</dbReference>
<reference evidence="10" key="1">
    <citation type="submission" date="2015-10" db="EMBL/GenBank/DDBJ databases">
        <title>Metagenome-Assembled Genomes uncover a global brackish microbiome.</title>
        <authorList>
            <person name="Hugerth L.W."/>
            <person name="Larsson J."/>
            <person name="Alneberg J."/>
            <person name="Lindh M.V."/>
            <person name="Legrand C."/>
            <person name="Pinhassi J."/>
            <person name="Andersson A."/>
        </authorList>
    </citation>
    <scope>NUCLEOTIDE SEQUENCE [LARGE SCALE GENOMIC DNA]</scope>
</reference>
<proteinExistence type="inferred from homology"/>
<name>A0A0R2PT01_9GAMM</name>
<dbReference type="Gene3D" id="1.10.3130.10">
    <property type="entry name" value="serine acetyltransferase, domain 1"/>
    <property type="match status" value="1"/>
</dbReference>
<sequence length="255" mass="27719">MIWDQIKAEVLLRIEEEKSLKDYFQLLILSQVDILSSVASILASKLQTDALKTSKIKELLLEALQSNTKIIKEIEQDLLFFKNEDPACHHLSTPLLFYKGFLGLACYRASHALWINNRKTLALFFQNRASEVLGIDIHPAAKIAGGIMIDHATGVVIGETCTIESKVSIFQGVTLGGKGNESGGKRHPSILEGASIFASSTILGDILVGKNAVVAAGSLVLKSVQENETVAGIPARRVRGLRQNKAEWDPGDSSL</sequence>
<dbReference type="GO" id="GO:0009001">
    <property type="term" value="F:serine O-acetyltransferase activity"/>
    <property type="evidence" value="ECO:0007669"/>
    <property type="project" value="UniProtKB-EC"/>
</dbReference>
<feature type="domain" description="Serine acetyltransferase N-terminal" evidence="8">
    <location>
        <begin position="2"/>
        <end position="106"/>
    </location>
</feature>
<evidence type="ECO:0000256" key="5">
    <source>
        <dbReference type="ARBA" id="ARBA00022679"/>
    </source>
</evidence>
<dbReference type="Gene3D" id="2.160.10.10">
    <property type="entry name" value="Hexapeptide repeat proteins"/>
    <property type="match status" value="1"/>
</dbReference>
<evidence type="ECO:0000256" key="2">
    <source>
        <dbReference type="ARBA" id="ARBA00013266"/>
    </source>
</evidence>
<comment type="caution">
    <text evidence="9">The sequence shown here is derived from an EMBL/GenBank/DDBJ whole genome shotgun (WGS) entry which is preliminary data.</text>
</comment>
<evidence type="ECO:0000313" key="10">
    <source>
        <dbReference type="Proteomes" id="UP000050874"/>
    </source>
</evidence>
<gene>
    <name evidence="9" type="primary">cysE</name>
    <name evidence="9" type="ORF">ABR63_01975</name>
</gene>
<evidence type="ECO:0000256" key="4">
    <source>
        <dbReference type="ARBA" id="ARBA00022605"/>
    </source>
</evidence>
<dbReference type="Proteomes" id="UP000050874">
    <property type="component" value="Unassembled WGS sequence"/>
</dbReference>
<keyword evidence="4" id="KW-0028">Amino-acid biosynthesis</keyword>
<dbReference type="InterPro" id="IPR010493">
    <property type="entry name" value="Ser_AcTrfase_N"/>
</dbReference>
<organism evidence="9 10">
    <name type="scientific">SAR86 cluster bacterium BACL1 MAG-120920-bin57</name>
    <dbReference type="NCBI Taxonomy" id="1655571"/>
    <lineage>
        <taxon>Bacteria</taxon>
        <taxon>Pseudomonadati</taxon>
        <taxon>Pseudomonadota</taxon>
        <taxon>Gammaproteobacteria</taxon>
        <taxon>SAR86 cluster</taxon>
    </lineage>
</organism>
<dbReference type="PANTHER" id="PTHR42811">
    <property type="entry name" value="SERINE ACETYLTRANSFERASE"/>
    <property type="match status" value="1"/>
</dbReference>
<dbReference type="FunFam" id="2.160.10.10:FF:000007">
    <property type="entry name" value="Serine acetyltransferase"/>
    <property type="match status" value="1"/>
</dbReference>
<evidence type="ECO:0000256" key="6">
    <source>
        <dbReference type="ARBA" id="ARBA00023315"/>
    </source>
</evidence>
<evidence type="ECO:0000256" key="7">
    <source>
        <dbReference type="ARBA" id="ARBA00049486"/>
    </source>
</evidence>
<dbReference type="InterPro" id="IPR042122">
    <property type="entry name" value="Ser_AcTrfase_N_sf"/>
</dbReference>
<dbReference type="AlphaFoldDB" id="A0A0R2PT01"/>
<evidence type="ECO:0000259" key="8">
    <source>
        <dbReference type="SMART" id="SM00971"/>
    </source>
</evidence>
<dbReference type="SUPFAM" id="SSF51161">
    <property type="entry name" value="Trimeric LpxA-like enzymes"/>
    <property type="match status" value="1"/>
</dbReference>
<dbReference type="GO" id="GO:0005737">
    <property type="term" value="C:cytoplasm"/>
    <property type="evidence" value="ECO:0007669"/>
    <property type="project" value="InterPro"/>
</dbReference>
<dbReference type="EC" id="2.3.1.30" evidence="2"/>
<dbReference type="Pfam" id="PF06426">
    <property type="entry name" value="SATase_N"/>
    <property type="match status" value="1"/>
</dbReference>
<keyword evidence="6 9" id="KW-0012">Acyltransferase</keyword>
<keyword evidence="5 9" id="KW-0808">Transferase</keyword>